<feature type="compositionally biased region" description="Basic and acidic residues" evidence="1">
    <location>
        <begin position="148"/>
        <end position="159"/>
    </location>
</feature>
<dbReference type="EMBL" id="JAAAIP010001006">
    <property type="protein sequence ID" value="KAG0310787.1"/>
    <property type="molecule type" value="Genomic_DNA"/>
</dbReference>
<organism evidence="3 4">
    <name type="scientific">Dissophora globulifera</name>
    <dbReference type="NCBI Taxonomy" id="979702"/>
    <lineage>
        <taxon>Eukaryota</taxon>
        <taxon>Fungi</taxon>
        <taxon>Fungi incertae sedis</taxon>
        <taxon>Mucoromycota</taxon>
        <taxon>Mortierellomycotina</taxon>
        <taxon>Mortierellomycetes</taxon>
        <taxon>Mortierellales</taxon>
        <taxon>Mortierellaceae</taxon>
        <taxon>Dissophora</taxon>
    </lineage>
</organism>
<dbReference type="Proteomes" id="UP000738325">
    <property type="component" value="Unassembled WGS sequence"/>
</dbReference>
<keyword evidence="4" id="KW-1185">Reference proteome</keyword>
<dbReference type="GO" id="GO:0031146">
    <property type="term" value="P:SCF-dependent proteasomal ubiquitin-dependent protein catabolic process"/>
    <property type="evidence" value="ECO:0007669"/>
    <property type="project" value="TreeGrafter"/>
</dbReference>
<dbReference type="OrthoDB" id="550575at2759"/>
<dbReference type="Pfam" id="PF13516">
    <property type="entry name" value="LRR_6"/>
    <property type="match status" value="1"/>
</dbReference>
<dbReference type="AlphaFoldDB" id="A0A9P6R3W8"/>
<dbReference type="InterPro" id="IPR001611">
    <property type="entry name" value="Leu-rich_rpt"/>
</dbReference>
<feature type="region of interest" description="Disordered" evidence="1">
    <location>
        <begin position="148"/>
        <end position="191"/>
    </location>
</feature>
<dbReference type="Pfam" id="PF12937">
    <property type="entry name" value="F-box-like"/>
    <property type="match status" value="1"/>
</dbReference>
<dbReference type="GO" id="GO:0019005">
    <property type="term" value="C:SCF ubiquitin ligase complex"/>
    <property type="evidence" value="ECO:0007669"/>
    <property type="project" value="TreeGrafter"/>
</dbReference>
<feature type="compositionally biased region" description="Acidic residues" evidence="1">
    <location>
        <begin position="599"/>
        <end position="612"/>
    </location>
</feature>
<dbReference type="InterPro" id="IPR032675">
    <property type="entry name" value="LRR_dom_sf"/>
</dbReference>
<feature type="region of interest" description="Disordered" evidence="1">
    <location>
        <begin position="589"/>
        <end position="621"/>
    </location>
</feature>
<sequence length="815" mass="91847">MTSPLDLPELLSLVASHLETKDLARACQVSVLFHNACTPFLWRTVNLKDSRNCQVLQKDKGFRLGLIRYGPFVRTLCLSDIDVRDEDLEFIALNCTRLKSLDLTGTDVTPEGLKVLLQSDPYNTSLASTGKPDDSRVEQFRAMTETRADMDQEVSHHPLEGVGLPSSSTDSERELRQLHPAGPGLAPGSRYTSNRIRLITPGRDTGGQGGATRPVRAQFPFHLEELTISSPGYLSSYGLLPVLALLGPQLRSLSVYLLGETDLSDFIHLLKHCPSLTRLNLAGTDADDDFLAALAGTTKDLAPRAMELLDLRSTRISSSALTPLVKVSRDTLQQLSCRDNAFIDDHVIYAFIEDAKHLSKAPRPVKSFVRNDVLSVLHLDNCRKIKNKALFELFCNTTALTSVSLNGVDVQDDSLEALAAANRSRMERLGLGIPEAWIQHEQGEIKFMAKRRRGAKQSLAPAVLEGKKLYDGAWVPGGLQRLSLKNSGVTNRGIRAIVRSCPMLVGLNVGGCKGVSMRVFRGPWVCNKLEDLDIPKINMRSHARTKVMRLEEQIEDERFPLTPLLKTDPSDDFGDDGHYDFMIPPMAMTREDEPRNSDTVDEDGPVQEDEESPMNPRKNMYPAKVYRNGGETRRTLNEFYRKLGQFDQLKSLDMAKSDYRIRIQDGLDLAVPALTKNLVQWNIYRTVNYTLQNAELEWFGKHFGYGFDYSTDKDELKRQRKIKDEYKRSYDDDETGLKLILDRMLGLVKRKLNRVSKLEALEVSRNSINKDKVDNKLFMWFVKSGFDVGLLDESDMRSDDDVLDQDHYELDLDFL</sequence>
<dbReference type="Gene3D" id="3.80.10.10">
    <property type="entry name" value="Ribonuclease Inhibitor"/>
    <property type="match status" value="4"/>
</dbReference>
<dbReference type="InterPro" id="IPR001810">
    <property type="entry name" value="F-box_dom"/>
</dbReference>
<dbReference type="InterPro" id="IPR036047">
    <property type="entry name" value="F-box-like_dom_sf"/>
</dbReference>
<feature type="domain" description="F-box" evidence="2">
    <location>
        <begin position="8"/>
        <end position="47"/>
    </location>
</feature>
<accession>A0A9P6R3W8</accession>
<comment type="caution">
    <text evidence="3">The sequence shown here is derived from an EMBL/GenBank/DDBJ whole genome shotgun (WGS) entry which is preliminary data.</text>
</comment>
<protein>
    <recommendedName>
        <fullName evidence="2">F-box domain-containing protein</fullName>
    </recommendedName>
</protein>
<evidence type="ECO:0000313" key="4">
    <source>
        <dbReference type="Proteomes" id="UP000738325"/>
    </source>
</evidence>
<evidence type="ECO:0000256" key="1">
    <source>
        <dbReference type="SAM" id="MobiDB-lite"/>
    </source>
</evidence>
<proteinExistence type="predicted"/>
<dbReference type="PANTHER" id="PTHR13318">
    <property type="entry name" value="PARTNER OF PAIRED, ISOFORM B-RELATED"/>
    <property type="match status" value="1"/>
</dbReference>
<dbReference type="SUPFAM" id="SSF52047">
    <property type="entry name" value="RNI-like"/>
    <property type="match status" value="1"/>
</dbReference>
<evidence type="ECO:0000259" key="2">
    <source>
        <dbReference type="Pfam" id="PF12937"/>
    </source>
</evidence>
<gene>
    <name evidence="3" type="ORF">BGZ99_000138</name>
</gene>
<reference evidence="3" key="1">
    <citation type="journal article" date="2020" name="Fungal Divers.">
        <title>Resolving the Mortierellaceae phylogeny through synthesis of multi-gene phylogenetics and phylogenomics.</title>
        <authorList>
            <person name="Vandepol N."/>
            <person name="Liber J."/>
            <person name="Desiro A."/>
            <person name="Na H."/>
            <person name="Kennedy M."/>
            <person name="Barry K."/>
            <person name="Grigoriev I.V."/>
            <person name="Miller A.N."/>
            <person name="O'Donnell K."/>
            <person name="Stajich J.E."/>
            <person name="Bonito G."/>
        </authorList>
    </citation>
    <scope>NUCLEOTIDE SEQUENCE</scope>
    <source>
        <strain evidence="3">REB-010B</strain>
    </source>
</reference>
<evidence type="ECO:0000313" key="3">
    <source>
        <dbReference type="EMBL" id="KAG0310787.1"/>
    </source>
</evidence>
<name>A0A9P6R3W8_9FUNG</name>
<feature type="compositionally biased region" description="Basic and acidic residues" evidence="1">
    <location>
        <begin position="589"/>
        <end position="598"/>
    </location>
</feature>
<dbReference type="SUPFAM" id="SSF81383">
    <property type="entry name" value="F-box domain"/>
    <property type="match status" value="1"/>
</dbReference>